<feature type="repeat" description="TPR" evidence="3">
    <location>
        <begin position="259"/>
        <end position="292"/>
    </location>
</feature>
<dbReference type="Gene3D" id="3.90.176.10">
    <property type="entry name" value="Toxin ADP-ribosyltransferase, Chain A, domain 1"/>
    <property type="match status" value="1"/>
</dbReference>
<comment type="caution">
    <text evidence="5">The sequence shown here is derived from an EMBL/GenBank/DDBJ whole genome shotgun (WGS) entry which is preliminary data.</text>
</comment>
<dbReference type="OrthoDB" id="10060095at2759"/>
<dbReference type="Pfam" id="PF13424">
    <property type="entry name" value="TPR_12"/>
    <property type="match status" value="2"/>
</dbReference>
<dbReference type="Proteomes" id="UP000663881">
    <property type="component" value="Unassembled WGS sequence"/>
</dbReference>
<dbReference type="Proteomes" id="UP000663891">
    <property type="component" value="Unassembled WGS sequence"/>
</dbReference>
<gene>
    <name evidence="5" type="ORF">OKA104_LOCUS18443</name>
    <name evidence="4" type="ORF">VCS650_LOCUS24546</name>
</gene>
<feature type="repeat" description="TPR" evidence="3">
    <location>
        <begin position="217"/>
        <end position="250"/>
    </location>
</feature>
<dbReference type="PROSITE" id="PS50005">
    <property type="entry name" value="TPR"/>
    <property type="match status" value="2"/>
</dbReference>
<dbReference type="AlphaFoldDB" id="A0A819BPR6"/>
<dbReference type="EMBL" id="CAJOAY010001143">
    <property type="protein sequence ID" value="CAF3800336.1"/>
    <property type="molecule type" value="Genomic_DNA"/>
</dbReference>
<evidence type="ECO:0000256" key="3">
    <source>
        <dbReference type="PROSITE-ProRule" id="PRU00339"/>
    </source>
</evidence>
<dbReference type="SMART" id="SM00028">
    <property type="entry name" value="TPR"/>
    <property type="match status" value="3"/>
</dbReference>
<proteinExistence type="predicted"/>
<organism evidence="5 6">
    <name type="scientific">Adineta steineri</name>
    <dbReference type="NCBI Taxonomy" id="433720"/>
    <lineage>
        <taxon>Eukaryota</taxon>
        <taxon>Metazoa</taxon>
        <taxon>Spiralia</taxon>
        <taxon>Gnathifera</taxon>
        <taxon>Rotifera</taxon>
        <taxon>Eurotatoria</taxon>
        <taxon>Bdelloidea</taxon>
        <taxon>Adinetida</taxon>
        <taxon>Adinetidae</taxon>
        <taxon>Adineta</taxon>
    </lineage>
</organism>
<evidence type="ECO:0000313" key="5">
    <source>
        <dbReference type="EMBL" id="CAF3800336.1"/>
    </source>
</evidence>
<dbReference type="InterPro" id="IPR019734">
    <property type="entry name" value="TPR_rpt"/>
</dbReference>
<dbReference type="EMBL" id="CAJNON010000303">
    <property type="protein sequence ID" value="CAF1182044.1"/>
    <property type="molecule type" value="Genomic_DNA"/>
</dbReference>
<sequence length="316" mass="36591">MLNYALRTLDADIIISMGFFLHDLHQQIQNLYEQQINTYERKPFVIYRGQGFMISDFEKLQKTKGGLISFNNFLSTSKDKYVSMRFAQRASTEPNKVGILFIMSIDPCVKSVPFASVKEVSAIKSEDEIIFSMHTVFRMGAIQQMQNNNQLYQVELQLTSDDDQQLRLLTNRLRQEVRSHTGWQRLSDLLLVTGQFTKAEELYDVLLNQASNNDEKLLYYDQLGIVHKNQGDYKKAICYYKQVLEIQRKSLPSNHPSLATSYNNIGMMYNNMGDCSKALSFYEKYLEICQETLPSNHLSVATLYSNVGNVYYNMKD</sequence>
<dbReference type="PANTHER" id="PTHR45641">
    <property type="entry name" value="TETRATRICOPEPTIDE REPEAT PROTEIN (AFU_ORTHOLOGUE AFUA_6G03870)"/>
    <property type="match status" value="1"/>
</dbReference>
<keyword evidence="2 3" id="KW-0802">TPR repeat</keyword>
<dbReference type="PROSITE" id="PS51996">
    <property type="entry name" value="TR_MART"/>
    <property type="match status" value="1"/>
</dbReference>
<evidence type="ECO:0000313" key="4">
    <source>
        <dbReference type="EMBL" id="CAF1182044.1"/>
    </source>
</evidence>
<dbReference type="Gene3D" id="1.25.40.10">
    <property type="entry name" value="Tetratricopeptide repeat domain"/>
    <property type="match status" value="1"/>
</dbReference>
<evidence type="ECO:0000256" key="2">
    <source>
        <dbReference type="ARBA" id="ARBA00022803"/>
    </source>
</evidence>
<dbReference type="InterPro" id="IPR011990">
    <property type="entry name" value="TPR-like_helical_dom_sf"/>
</dbReference>
<dbReference type="SUPFAM" id="SSF48452">
    <property type="entry name" value="TPR-like"/>
    <property type="match status" value="1"/>
</dbReference>
<evidence type="ECO:0000313" key="6">
    <source>
        <dbReference type="Proteomes" id="UP000663881"/>
    </source>
</evidence>
<dbReference type="PANTHER" id="PTHR45641:SF19">
    <property type="entry name" value="NEPHROCYSTIN-3"/>
    <property type="match status" value="1"/>
</dbReference>
<name>A0A819BPR6_9BILA</name>
<evidence type="ECO:0000256" key="1">
    <source>
        <dbReference type="ARBA" id="ARBA00022737"/>
    </source>
</evidence>
<keyword evidence="1" id="KW-0677">Repeat</keyword>
<accession>A0A819BPR6</accession>
<dbReference type="SUPFAM" id="SSF56399">
    <property type="entry name" value="ADP-ribosylation"/>
    <property type="match status" value="1"/>
</dbReference>
<reference evidence="5" key="1">
    <citation type="submission" date="2021-02" db="EMBL/GenBank/DDBJ databases">
        <authorList>
            <person name="Nowell W R."/>
        </authorList>
    </citation>
    <scope>NUCLEOTIDE SEQUENCE</scope>
</reference>
<protein>
    <submittedName>
        <fullName evidence="5">Uncharacterized protein</fullName>
    </submittedName>
</protein>